<keyword evidence="2" id="KW-1185">Reference proteome</keyword>
<evidence type="ECO:0000313" key="2">
    <source>
        <dbReference type="Proteomes" id="UP000003571"/>
    </source>
</evidence>
<dbReference type="AlphaFoldDB" id="H7EJE1"/>
<protein>
    <submittedName>
        <fullName evidence="1">Uncharacterized protein</fullName>
    </submittedName>
</protein>
<dbReference type="EMBL" id="AGRW01000041">
    <property type="protein sequence ID" value="EIC02302.1"/>
    <property type="molecule type" value="Genomic_DNA"/>
</dbReference>
<dbReference type="PATRIC" id="fig|907348.3.peg.1028"/>
<dbReference type="STRING" id="907348.TresaDRAFT_1566"/>
<gene>
    <name evidence="1" type="ORF">TresaDRAFT_1566</name>
</gene>
<comment type="caution">
    <text evidence="1">The sequence shown here is derived from an EMBL/GenBank/DDBJ whole genome shotgun (WGS) entry which is preliminary data.</text>
</comment>
<accession>H7EJE1</accession>
<organism evidence="1 2">
    <name type="scientific">Treponema saccharophilum DSM 2985</name>
    <dbReference type="NCBI Taxonomy" id="907348"/>
    <lineage>
        <taxon>Bacteria</taxon>
        <taxon>Pseudomonadati</taxon>
        <taxon>Spirochaetota</taxon>
        <taxon>Spirochaetia</taxon>
        <taxon>Spirochaetales</taxon>
        <taxon>Treponemataceae</taxon>
        <taxon>Treponema</taxon>
    </lineage>
</organism>
<dbReference type="RefSeq" id="WP_002703442.1">
    <property type="nucleotide sequence ID" value="NZ_AGRW01000041.1"/>
</dbReference>
<sequence>MDNNTGTQERKKIVIIRHSAKPAGKRKPRPHQYAEVVMRGSPFGEDTTGWKRRKTYKKNGRKRRMQDELRKEIHKNYMYLHGRFIKYFLSSPAVTVLKVSFSRRCRTCVSFDFGGVAMEAAIESEHDDKEIRNTIDFAAAGESGNRRISCKAMSFLIKKYLKGGKLLKEKRSIL</sequence>
<dbReference type="Proteomes" id="UP000003571">
    <property type="component" value="Unassembled WGS sequence"/>
</dbReference>
<reference evidence="1 2" key="1">
    <citation type="submission" date="2011-09" db="EMBL/GenBank/DDBJ databases">
        <title>The draft genome of Treponema saccharophilum DSM 2985.</title>
        <authorList>
            <consortium name="US DOE Joint Genome Institute (JGI-PGF)"/>
            <person name="Lucas S."/>
            <person name="Copeland A."/>
            <person name="Lapidus A."/>
            <person name="Glavina del Rio T."/>
            <person name="Dalin E."/>
            <person name="Tice H."/>
            <person name="Bruce D."/>
            <person name="Goodwin L."/>
            <person name="Pitluck S."/>
            <person name="Peters L."/>
            <person name="Kyrpides N."/>
            <person name="Mavromatis K."/>
            <person name="Ivanova N."/>
            <person name="Markowitz V."/>
            <person name="Cheng J.-F."/>
            <person name="Hugenholtz P."/>
            <person name="Woyke T."/>
            <person name="Wu D."/>
            <person name="Gronow S."/>
            <person name="Wellnitz S."/>
            <person name="Brambilla E."/>
            <person name="Klenk H.-P."/>
            <person name="Eisen J.A."/>
        </authorList>
    </citation>
    <scope>NUCLEOTIDE SEQUENCE [LARGE SCALE GENOMIC DNA]</scope>
    <source>
        <strain evidence="1 2">DSM 2985</strain>
    </source>
</reference>
<evidence type="ECO:0000313" key="1">
    <source>
        <dbReference type="EMBL" id="EIC02302.1"/>
    </source>
</evidence>
<name>H7EJE1_9SPIR</name>
<proteinExistence type="predicted"/>